<dbReference type="Pfam" id="PF07885">
    <property type="entry name" value="Ion_trans_2"/>
    <property type="match status" value="1"/>
</dbReference>
<dbReference type="InterPro" id="IPR051413">
    <property type="entry name" value="K/Na_HCN_channel"/>
</dbReference>
<evidence type="ECO:0000256" key="2">
    <source>
        <dbReference type="SAM" id="Phobius"/>
    </source>
</evidence>
<dbReference type="EMBL" id="GG662724">
    <property type="protein sequence ID" value="EWS74975.1"/>
    <property type="molecule type" value="Genomic_DNA"/>
</dbReference>
<keyword evidence="1" id="KW-0175">Coiled coil</keyword>
<dbReference type="PROSITE" id="PS50042">
    <property type="entry name" value="CNMP_BINDING_3"/>
    <property type="match status" value="1"/>
</dbReference>
<dbReference type="Gene3D" id="1.10.287.70">
    <property type="match status" value="1"/>
</dbReference>
<dbReference type="SUPFAM" id="SSF51206">
    <property type="entry name" value="cAMP-binding domain-like"/>
    <property type="match status" value="1"/>
</dbReference>
<keyword evidence="2" id="KW-0812">Transmembrane</keyword>
<dbReference type="GeneID" id="24438912"/>
<dbReference type="CDD" id="cd00038">
    <property type="entry name" value="CAP_ED"/>
    <property type="match status" value="1"/>
</dbReference>
<dbReference type="GO" id="GO:0098855">
    <property type="term" value="C:HCN channel complex"/>
    <property type="evidence" value="ECO:0007669"/>
    <property type="project" value="TreeGrafter"/>
</dbReference>
<dbReference type="GO" id="GO:0035725">
    <property type="term" value="P:sodium ion transmembrane transport"/>
    <property type="evidence" value="ECO:0007669"/>
    <property type="project" value="TreeGrafter"/>
</dbReference>
<keyword evidence="5" id="KW-1185">Reference proteome</keyword>
<dbReference type="Proteomes" id="UP000009168">
    <property type="component" value="Unassembled WGS sequence"/>
</dbReference>
<name>W7X6G1_TETTS</name>
<dbReference type="GO" id="GO:0003254">
    <property type="term" value="P:regulation of membrane depolarization"/>
    <property type="evidence" value="ECO:0007669"/>
    <property type="project" value="TreeGrafter"/>
</dbReference>
<accession>W7X6G1</accession>
<protein>
    <submittedName>
        <fullName evidence="4">Cation channel family protein</fullName>
    </submittedName>
</protein>
<reference evidence="5" key="1">
    <citation type="journal article" date="2006" name="PLoS Biol.">
        <title>Macronuclear genome sequence of the ciliate Tetrahymena thermophila, a model eukaryote.</title>
        <authorList>
            <person name="Eisen J.A."/>
            <person name="Coyne R.S."/>
            <person name="Wu M."/>
            <person name="Wu D."/>
            <person name="Thiagarajan M."/>
            <person name="Wortman J.R."/>
            <person name="Badger J.H."/>
            <person name="Ren Q."/>
            <person name="Amedeo P."/>
            <person name="Jones K.M."/>
            <person name="Tallon L.J."/>
            <person name="Delcher A.L."/>
            <person name="Salzberg S.L."/>
            <person name="Silva J.C."/>
            <person name="Haas B.J."/>
            <person name="Majoros W.H."/>
            <person name="Farzad M."/>
            <person name="Carlton J.M."/>
            <person name="Smith R.K. Jr."/>
            <person name="Garg J."/>
            <person name="Pearlman R.E."/>
            <person name="Karrer K.M."/>
            <person name="Sun L."/>
            <person name="Manning G."/>
            <person name="Elde N.C."/>
            <person name="Turkewitz A.P."/>
            <person name="Asai D.J."/>
            <person name="Wilkes D.E."/>
            <person name="Wang Y."/>
            <person name="Cai H."/>
            <person name="Collins K."/>
            <person name="Stewart B.A."/>
            <person name="Lee S.R."/>
            <person name="Wilamowska K."/>
            <person name="Weinberg Z."/>
            <person name="Ruzzo W.L."/>
            <person name="Wloga D."/>
            <person name="Gaertig J."/>
            <person name="Frankel J."/>
            <person name="Tsao C.-C."/>
            <person name="Gorovsky M.A."/>
            <person name="Keeling P.J."/>
            <person name="Waller R.F."/>
            <person name="Patron N.J."/>
            <person name="Cherry J.M."/>
            <person name="Stover N.A."/>
            <person name="Krieger C.J."/>
            <person name="del Toro C."/>
            <person name="Ryder H.F."/>
            <person name="Williamson S.C."/>
            <person name="Barbeau R.A."/>
            <person name="Hamilton E.P."/>
            <person name="Orias E."/>
        </authorList>
    </citation>
    <scope>NUCLEOTIDE SEQUENCE [LARGE SCALE GENOMIC DNA]</scope>
    <source>
        <strain evidence="5">SB210</strain>
    </source>
</reference>
<evidence type="ECO:0000313" key="4">
    <source>
        <dbReference type="EMBL" id="EWS74975.1"/>
    </source>
</evidence>
<dbReference type="Pfam" id="PF00027">
    <property type="entry name" value="cNMP_binding"/>
    <property type="match status" value="1"/>
</dbReference>
<organism evidence="4 5">
    <name type="scientific">Tetrahymena thermophila (strain SB210)</name>
    <dbReference type="NCBI Taxonomy" id="312017"/>
    <lineage>
        <taxon>Eukaryota</taxon>
        <taxon>Sar</taxon>
        <taxon>Alveolata</taxon>
        <taxon>Ciliophora</taxon>
        <taxon>Intramacronucleata</taxon>
        <taxon>Oligohymenophorea</taxon>
        <taxon>Hymenostomatida</taxon>
        <taxon>Tetrahymenina</taxon>
        <taxon>Tetrahymenidae</taxon>
        <taxon>Tetrahymena</taxon>
    </lineage>
</organism>
<dbReference type="Gene3D" id="2.60.120.10">
    <property type="entry name" value="Jelly Rolls"/>
    <property type="match status" value="1"/>
</dbReference>
<dbReference type="AlphaFoldDB" id="W7X6G1"/>
<dbReference type="Gene3D" id="1.10.287.630">
    <property type="entry name" value="Helix hairpin bin"/>
    <property type="match status" value="1"/>
</dbReference>
<keyword evidence="2" id="KW-0472">Membrane</keyword>
<evidence type="ECO:0000259" key="3">
    <source>
        <dbReference type="PROSITE" id="PS50042"/>
    </source>
</evidence>
<dbReference type="PANTHER" id="PTHR45689">
    <property type="entry name" value="I[[H]] CHANNEL, ISOFORM E"/>
    <property type="match status" value="1"/>
</dbReference>
<dbReference type="SMART" id="SM00100">
    <property type="entry name" value="cNMP"/>
    <property type="match status" value="1"/>
</dbReference>
<dbReference type="InterPro" id="IPR013099">
    <property type="entry name" value="K_chnl_dom"/>
</dbReference>
<dbReference type="GO" id="GO:0005249">
    <property type="term" value="F:voltage-gated potassium channel activity"/>
    <property type="evidence" value="ECO:0007669"/>
    <property type="project" value="TreeGrafter"/>
</dbReference>
<dbReference type="InterPro" id="IPR014710">
    <property type="entry name" value="RmlC-like_jellyroll"/>
</dbReference>
<dbReference type="SUPFAM" id="SSF81324">
    <property type="entry name" value="Voltage-gated potassium channels"/>
    <property type="match status" value="1"/>
</dbReference>
<evidence type="ECO:0000313" key="5">
    <source>
        <dbReference type="Proteomes" id="UP000009168"/>
    </source>
</evidence>
<feature type="domain" description="Cyclic nucleotide-binding" evidence="3">
    <location>
        <begin position="404"/>
        <end position="508"/>
    </location>
</feature>
<evidence type="ECO:0000256" key="1">
    <source>
        <dbReference type="SAM" id="Coils"/>
    </source>
</evidence>
<dbReference type="PANTHER" id="PTHR45689:SF5">
    <property type="entry name" value="I[[H]] CHANNEL, ISOFORM E"/>
    <property type="match status" value="1"/>
</dbReference>
<gene>
    <name evidence="4" type="ORF">TTHERM_000427529</name>
</gene>
<feature type="coiled-coil region" evidence="1">
    <location>
        <begin position="802"/>
        <end position="829"/>
    </location>
</feature>
<keyword evidence="2" id="KW-1133">Transmembrane helix</keyword>
<dbReference type="KEGG" id="tet:TTHERM_000427529"/>
<dbReference type="RefSeq" id="XP_012652516.1">
    <property type="nucleotide sequence ID" value="XM_012797062.1"/>
</dbReference>
<feature type="transmembrane region" description="Helical" evidence="2">
    <location>
        <begin position="163"/>
        <end position="186"/>
    </location>
</feature>
<feature type="transmembrane region" description="Helical" evidence="2">
    <location>
        <begin position="236"/>
        <end position="254"/>
    </location>
</feature>
<dbReference type="InterPro" id="IPR000595">
    <property type="entry name" value="cNMP-bd_dom"/>
</dbReference>
<dbReference type="OrthoDB" id="297496at2759"/>
<feature type="transmembrane region" description="Helical" evidence="2">
    <location>
        <begin position="192"/>
        <end position="215"/>
    </location>
</feature>
<dbReference type="InterPro" id="IPR018490">
    <property type="entry name" value="cNMP-bd_dom_sf"/>
</dbReference>
<sequence>MIQSISPSKFQSSIKFPLNREEKNEQENIIDLWSPDSKKKLKQVLQFIKKTKDERRAHYLAMNLPSRMLKSFDQNKFDLLNDKAFHYNKQTYDELISEKRIFKSHSTSKQSDTKYGEQSNSINQSAFLSIEKKYEKQDSIILDTKNQIPVISPSNHFKFIWDLIYMIVIIICLFYLPITIAFDFYFSDMFSYSSLVIIPTLIVFNIFLKINTGYFKKGQVIASRYQIIKKYFKQTFPKDILCVFPLVFTMYYQANNIEQQEQYNWTRQYVAGFYFMTVTMITVGYGDILPQNQNEEILCVITMMIACGVFGYSLNEVGSIFNNFFQVDREINRKQILIQRFMSTKNINTKLQYQIREYLDYYWREQAETDYEEKQMIIDQLSDSLRQKLLFEANKIVLRDNPIFKQNFSKNVIEQTVPLIQEMKYSPESIICQKGIQDDNSIYFIENGSVEIMLNPKGNNQSGLVKLKKGESFGAYSFFTGLPRINNIRSNEFTTVLKIKRQDFLQLLSMHSEDYETFCFIRDQISYLNDYSRIGQVCKSCNSSYHMVNDCQYLHYIPNKARIIKRYNDDDNNQQTERVAHQRRSQDQKYHFKNSLAIYNDVMKQNLMFLELNESILNQSGELSQYSQGYFNIESQDYEQVYSKNHQIDANEFKKESNQIADIEVIKEQEFEGSTQIIKKNTLSKFGQDYNHTKTKSFNSLDKQLQSGLENGNDVISLSIPDQAQQYAYSYTNSPVIDYENLPKRNAMTPQSRGNIDKHINSSNRLRTNTYDRHEIGENYQTFSSQVNFHHINESANKQYLSQRLKSHNEDFQEQNDKIKKQKQLLNSKSHKEFTLINFEDLEQTTPSSEYRKKNSSDLMKKKLFSQYKFNSSNSSEQIQLDQILKQIQLLVVSNQQKMNNQEKESNLIKCQIDIFENFDKMRQFVKYNPRYNYSSVISRFNQMQDQQKRASKIKKSYRGKRKTTYQQGKTLFKQQDNNTTQQESKYFQKNNYQNANYIYENTESKMNSKKANIGSLKKYDSDLEPFAQGDSLSQKFILSPISGEQLSFKIDGQVPNFMNFLNSFSQDVLLKKDISNRFNYYHSEKNDMDQDQLNNCEINSEESNKNKSPKFISFNKNQINVFNRNNSIDQ</sequence>
<proteinExistence type="predicted"/>
<feature type="transmembrane region" description="Helical" evidence="2">
    <location>
        <begin position="297"/>
        <end position="314"/>
    </location>
</feature>
<dbReference type="InParanoid" id="W7X6G1"/>
<feature type="transmembrane region" description="Helical" evidence="2">
    <location>
        <begin position="266"/>
        <end position="285"/>
    </location>
</feature>